<keyword evidence="3" id="KW-0004">4Fe-4S</keyword>
<evidence type="ECO:0000313" key="5">
    <source>
        <dbReference type="EMBL" id="GMH61769.1"/>
    </source>
</evidence>
<comment type="similarity">
    <text evidence="2">Belongs to the HesB/IscA family.</text>
</comment>
<keyword evidence="3" id="KW-0408">Iron</keyword>
<protein>
    <recommendedName>
        <fullName evidence="4">Core domain-containing protein</fullName>
    </recommendedName>
</protein>
<name>A0A9W6ZWL9_9STRA</name>
<organism evidence="5 6">
    <name type="scientific">Triparma laevis f. inornata</name>
    <dbReference type="NCBI Taxonomy" id="1714386"/>
    <lineage>
        <taxon>Eukaryota</taxon>
        <taxon>Sar</taxon>
        <taxon>Stramenopiles</taxon>
        <taxon>Ochrophyta</taxon>
        <taxon>Bolidophyceae</taxon>
        <taxon>Parmales</taxon>
        <taxon>Triparmaceae</taxon>
        <taxon>Triparma</taxon>
    </lineage>
</organism>
<dbReference type="PANTHER" id="PTHR43011:SF1">
    <property type="entry name" value="IRON-SULFUR CLUSTER ASSEMBLY 2 HOMOLOG, MITOCHONDRIAL"/>
    <property type="match status" value="1"/>
</dbReference>
<dbReference type="InterPro" id="IPR016092">
    <property type="entry name" value="ATAP"/>
</dbReference>
<dbReference type="Pfam" id="PF01521">
    <property type="entry name" value="Fe-S_biosyn"/>
    <property type="match status" value="1"/>
</dbReference>
<reference evidence="6" key="1">
    <citation type="journal article" date="2023" name="Commun. Biol.">
        <title>Genome analysis of Parmales, the sister group of diatoms, reveals the evolutionary specialization of diatoms from phago-mixotrophs to photoautotrophs.</title>
        <authorList>
            <person name="Ban H."/>
            <person name="Sato S."/>
            <person name="Yoshikawa S."/>
            <person name="Yamada K."/>
            <person name="Nakamura Y."/>
            <person name="Ichinomiya M."/>
            <person name="Sato N."/>
            <person name="Blanc-Mathieu R."/>
            <person name="Endo H."/>
            <person name="Kuwata A."/>
            <person name="Ogata H."/>
        </authorList>
    </citation>
    <scope>NUCLEOTIDE SEQUENCE [LARGE SCALE GENOMIC DNA]</scope>
</reference>
<evidence type="ECO:0000256" key="3">
    <source>
        <dbReference type="ARBA" id="ARBA00022485"/>
    </source>
</evidence>
<keyword evidence="3" id="KW-0479">Metal-binding</keyword>
<dbReference type="GO" id="GO:0005506">
    <property type="term" value="F:iron ion binding"/>
    <property type="evidence" value="ECO:0007669"/>
    <property type="project" value="TreeGrafter"/>
</dbReference>
<dbReference type="Gene3D" id="2.60.300.12">
    <property type="entry name" value="HesB-like domain"/>
    <property type="match status" value="1"/>
</dbReference>
<dbReference type="PANTHER" id="PTHR43011">
    <property type="entry name" value="IRON-SULFUR CLUSTER ASSEMBLY 2 HOMOLOG, MITOCHONDRIAL"/>
    <property type="match status" value="1"/>
</dbReference>
<dbReference type="GO" id="GO:0005739">
    <property type="term" value="C:mitochondrion"/>
    <property type="evidence" value="ECO:0007669"/>
    <property type="project" value="TreeGrafter"/>
</dbReference>
<comment type="caution">
    <text evidence="5">The sequence shown here is derived from an EMBL/GenBank/DDBJ whole genome shotgun (WGS) entry which is preliminary data.</text>
</comment>
<evidence type="ECO:0000259" key="4">
    <source>
        <dbReference type="Pfam" id="PF01521"/>
    </source>
</evidence>
<dbReference type="NCBIfam" id="TIGR00049">
    <property type="entry name" value="iron-sulfur cluster assembly accessory protein"/>
    <property type="match status" value="1"/>
</dbReference>
<dbReference type="GO" id="GO:0051537">
    <property type="term" value="F:2 iron, 2 sulfur cluster binding"/>
    <property type="evidence" value="ECO:0007669"/>
    <property type="project" value="TreeGrafter"/>
</dbReference>
<dbReference type="EMBL" id="BLQM01000087">
    <property type="protein sequence ID" value="GMH61769.1"/>
    <property type="molecule type" value="Genomic_DNA"/>
</dbReference>
<accession>A0A9W6ZWL9</accession>
<dbReference type="InterPro" id="IPR035903">
    <property type="entry name" value="HesB-like_dom_sf"/>
</dbReference>
<evidence type="ECO:0000256" key="2">
    <source>
        <dbReference type="ARBA" id="ARBA00006718"/>
    </source>
</evidence>
<dbReference type="Proteomes" id="UP001162640">
    <property type="component" value="Unassembled WGS sequence"/>
</dbReference>
<feature type="domain" description="Core" evidence="4">
    <location>
        <begin position="3"/>
        <end position="85"/>
    </location>
</feature>
<evidence type="ECO:0000256" key="1">
    <source>
        <dbReference type="ARBA" id="ARBA00005151"/>
    </source>
</evidence>
<sequence>MQRLRISVDAGGCSGFEYVFEMESPNQTEEDDIQIICPHTSSTIITDPSSLPLISGSKIDYEESLIRSAFSVVDNPNSETACGCGSSFALKNFEGIERH</sequence>
<dbReference type="GO" id="GO:0051539">
    <property type="term" value="F:4 iron, 4 sulfur cluster binding"/>
    <property type="evidence" value="ECO:0007669"/>
    <property type="project" value="UniProtKB-KW"/>
</dbReference>
<gene>
    <name evidence="5" type="ORF">TL16_g03332</name>
</gene>
<dbReference type="GO" id="GO:0016226">
    <property type="term" value="P:iron-sulfur cluster assembly"/>
    <property type="evidence" value="ECO:0007669"/>
    <property type="project" value="InterPro"/>
</dbReference>
<dbReference type="InterPro" id="IPR000361">
    <property type="entry name" value="ATAP_core_dom"/>
</dbReference>
<proteinExistence type="inferred from homology"/>
<keyword evidence="3" id="KW-0411">Iron-sulfur</keyword>
<dbReference type="SUPFAM" id="SSF89360">
    <property type="entry name" value="HesB-like domain"/>
    <property type="match status" value="1"/>
</dbReference>
<evidence type="ECO:0000313" key="6">
    <source>
        <dbReference type="Proteomes" id="UP001162640"/>
    </source>
</evidence>
<dbReference type="AlphaFoldDB" id="A0A9W6ZWL9"/>
<comment type="pathway">
    <text evidence="1">Cofactor biosynthesis; iron-sulfur cluster biosynthesis.</text>
</comment>